<evidence type="ECO:0000313" key="2">
    <source>
        <dbReference type="Proteomes" id="UP000193944"/>
    </source>
</evidence>
<sequence length="170" mass="19706">MIKTNKRIYYRNNFSAHKRSGGNLRAIAVNHPFAIKNTPVYYNSTTQIFNNVATSRYNTYNSYVNCNDVKGWHDTVKTNENYTKKSLFEGSVFNNTKTIKKVFLIDCPFISGYILTTVKQNRIYLVIKEKLDSNLYSTNIYIKRVLVEIFSGSVIVPDKSSLIWLCHYVC</sequence>
<keyword evidence="2" id="KW-1185">Reference proteome</keyword>
<accession>A0A1Y1VY00</accession>
<organism evidence="1 2">
    <name type="scientific">Anaeromyces robustus</name>
    <dbReference type="NCBI Taxonomy" id="1754192"/>
    <lineage>
        <taxon>Eukaryota</taxon>
        <taxon>Fungi</taxon>
        <taxon>Fungi incertae sedis</taxon>
        <taxon>Chytridiomycota</taxon>
        <taxon>Chytridiomycota incertae sedis</taxon>
        <taxon>Neocallimastigomycetes</taxon>
        <taxon>Neocallimastigales</taxon>
        <taxon>Neocallimastigaceae</taxon>
        <taxon>Anaeromyces</taxon>
    </lineage>
</organism>
<comment type="caution">
    <text evidence="1">The sequence shown here is derived from an EMBL/GenBank/DDBJ whole genome shotgun (WGS) entry which is preliminary data.</text>
</comment>
<proteinExistence type="predicted"/>
<protein>
    <submittedName>
        <fullName evidence="1">Uncharacterized protein</fullName>
    </submittedName>
</protein>
<gene>
    <name evidence="1" type="ORF">BCR32DRAFT_286365</name>
</gene>
<evidence type="ECO:0000313" key="1">
    <source>
        <dbReference type="EMBL" id="ORX66093.1"/>
    </source>
</evidence>
<reference evidence="1 2" key="1">
    <citation type="submission" date="2016-08" db="EMBL/GenBank/DDBJ databases">
        <title>A Parts List for Fungal Cellulosomes Revealed by Comparative Genomics.</title>
        <authorList>
            <consortium name="DOE Joint Genome Institute"/>
            <person name="Haitjema C.H."/>
            <person name="Gilmore S.P."/>
            <person name="Henske J.K."/>
            <person name="Solomon K.V."/>
            <person name="De Groot R."/>
            <person name="Kuo A."/>
            <person name="Mondo S.J."/>
            <person name="Salamov A.A."/>
            <person name="Labutti K."/>
            <person name="Zhao Z."/>
            <person name="Chiniquy J."/>
            <person name="Barry K."/>
            <person name="Brewer H.M."/>
            <person name="Purvine S.O."/>
            <person name="Wright A.T."/>
            <person name="Boxma B."/>
            <person name="Van Alen T."/>
            <person name="Hackstein J.H."/>
            <person name="Baker S.E."/>
            <person name="Grigoriev I.V."/>
            <person name="O'Malley M.A."/>
        </authorList>
    </citation>
    <scope>NUCLEOTIDE SEQUENCE [LARGE SCALE GENOMIC DNA]</scope>
    <source>
        <strain evidence="1 2">S4</strain>
    </source>
</reference>
<dbReference type="EMBL" id="MCFG01000448">
    <property type="protein sequence ID" value="ORX66093.1"/>
    <property type="molecule type" value="Genomic_DNA"/>
</dbReference>
<name>A0A1Y1VY00_9FUNG</name>
<reference evidence="1 2" key="2">
    <citation type="submission" date="2016-08" db="EMBL/GenBank/DDBJ databases">
        <title>Pervasive Adenine N6-methylation of Active Genes in Fungi.</title>
        <authorList>
            <consortium name="DOE Joint Genome Institute"/>
            <person name="Mondo S.J."/>
            <person name="Dannebaum R.O."/>
            <person name="Kuo R.C."/>
            <person name="Labutti K."/>
            <person name="Haridas S."/>
            <person name="Kuo A."/>
            <person name="Salamov A."/>
            <person name="Ahrendt S.R."/>
            <person name="Lipzen A."/>
            <person name="Sullivan W."/>
            <person name="Andreopoulos W.B."/>
            <person name="Clum A."/>
            <person name="Lindquist E."/>
            <person name="Daum C."/>
            <person name="Ramamoorthy G.K."/>
            <person name="Gryganskyi A."/>
            <person name="Culley D."/>
            <person name="Magnuson J.K."/>
            <person name="James T.Y."/>
            <person name="O'Malley M.A."/>
            <person name="Stajich J.E."/>
            <person name="Spatafora J.W."/>
            <person name="Visel A."/>
            <person name="Grigoriev I.V."/>
        </authorList>
    </citation>
    <scope>NUCLEOTIDE SEQUENCE [LARGE SCALE GENOMIC DNA]</scope>
    <source>
        <strain evidence="1 2">S4</strain>
    </source>
</reference>
<dbReference type="Proteomes" id="UP000193944">
    <property type="component" value="Unassembled WGS sequence"/>
</dbReference>
<dbReference type="AlphaFoldDB" id="A0A1Y1VY00"/>